<dbReference type="CDD" id="cd06261">
    <property type="entry name" value="TM_PBP2"/>
    <property type="match status" value="1"/>
</dbReference>
<reference evidence="10" key="1">
    <citation type="submission" date="2015-07" db="EMBL/GenBank/DDBJ databases">
        <title>Complete genome sequence and phylogenetic analysis of Limnochorda pilosa.</title>
        <authorList>
            <person name="Watanabe M."/>
            <person name="Kojima H."/>
            <person name="Fukui M."/>
        </authorList>
    </citation>
    <scope>NUCLEOTIDE SEQUENCE [LARGE SCALE GENOMIC DNA]</scope>
    <source>
        <strain evidence="10">HC45</strain>
    </source>
</reference>
<evidence type="ECO:0000256" key="7">
    <source>
        <dbReference type="RuleBase" id="RU363032"/>
    </source>
</evidence>
<dbReference type="KEGG" id="lpil:LIP_2285"/>
<feature type="transmembrane region" description="Helical" evidence="7">
    <location>
        <begin position="7"/>
        <end position="29"/>
    </location>
</feature>
<keyword evidence="5 7" id="KW-1133">Transmembrane helix</keyword>
<dbReference type="STRING" id="1555112.LIP_2285"/>
<keyword evidence="3" id="KW-1003">Cell membrane</keyword>
<keyword evidence="10" id="KW-1185">Reference proteome</keyword>
<evidence type="ECO:0000256" key="6">
    <source>
        <dbReference type="ARBA" id="ARBA00023136"/>
    </source>
</evidence>
<proteinExistence type="inferred from homology"/>
<evidence type="ECO:0000313" key="9">
    <source>
        <dbReference type="EMBL" id="BAS28126.1"/>
    </source>
</evidence>
<dbReference type="PANTHER" id="PTHR32243">
    <property type="entry name" value="MALTOSE TRANSPORT SYSTEM PERMEASE-RELATED"/>
    <property type="match status" value="1"/>
</dbReference>
<keyword evidence="4 7" id="KW-0812">Transmembrane</keyword>
<comment type="similarity">
    <text evidence="7">Belongs to the binding-protein-dependent transport system permease family.</text>
</comment>
<name>A0A0K2SLX8_LIMPI</name>
<dbReference type="Proteomes" id="UP000065807">
    <property type="component" value="Chromosome"/>
</dbReference>
<keyword evidence="2 7" id="KW-0813">Transport</keyword>
<reference evidence="10" key="2">
    <citation type="journal article" date="2016" name="Int. J. Syst. Evol. Microbiol.">
        <title>Complete genome sequence and cell structure of Limnochorda pilosa, a Gram-negative spore-former within the phylum Firmicutes.</title>
        <authorList>
            <person name="Watanabe M."/>
            <person name="Kojima H."/>
            <person name="Fukui M."/>
        </authorList>
    </citation>
    <scope>NUCLEOTIDE SEQUENCE [LARGE SCALE GENOMIC DNA]</scope>
    <source>
        <strain evidence="10">HC45</strain>
    </source>
</reference>
<dbReference type="InterPro" id="IPR035906">
    <property type="entry name" value="MetI-like_sf"/>
</dbReference>
<keyword evidence="6 7" id="KW-0472">Membrane</keyword>
<dbReference type="GO" id="GO:0055085">
    <property type="term" value="P:transmembrane transport"/>
    <property type="evidence" value="ECO:0007669"/>
    <property type="project" value="InterPro"/>
</dbReference>
<feature type="transmembrane region" description="Helical" evidence="7">
    <location>
        <begin position="73"/>
        <end position="93"/>
    </location>
</feature>
<evidence type="ECO:0000256" key="3">
    <source>
        <dbReference type="ARBA" id="ARBA00022475"/>
    </source>
</evidence>
<feature type="transmembrane region" description="Helical" evidence="7">
    <location>
        <begin position="238"/>
        <end position="259"/>
    </location>
</feature>
<organism evidence="9 10">
    <name type="scientific">Limnochorda pilosa</name>
    <dbReference type="NCBI Taxonomy" id="1555112"/>
    <lineage>
        <taxon>Bacteria</taxon>
        <taxon>Bacillati</taxon>
        <taxon>Bacillota</taxon>
        <taxon>Limnochordia</taxon>
        <taxon>Limnochordales</taxon>
        <taxon>Limnochordaceae</taxon>
        <taxon>Limnochorda</taxon>
    </lineage>
</organism>
<feature type="transmembrane region" description="Helical" evidence="7">
    <location>
        <begin position="105"/>
        <end position="131"/>
    </location>
</feature>
<evidence type="ECO:0000256" key="4">
    <source>
        <dbReference type="ARBA" id="ARBA00022692"/>
    </source>
</evidence>
<accession>A0A0K2SLX8</accession>
<dbReference type="Gene3D" id="1.10.3720.10">
    <property type="entry name" value="MetI-like"/>
    <property type="match status" value="1"/>
</dbReference>
<sequence length="274" mass="29786">MKRAVRVGLFLLLMLYVAFMAFPLLWLVLTSLKTQVEVVMATSFWPQSVQFENYRDALFTQGIFQSVKNSLKVSLVTALATLAVAAPAAYVSARRGGLVEKLFRGWILASQTFPHILIIVPLFLILAAMALTNTHAGLSLVYVVSNLPFVLWMLFGYVRSVPVELEEAAAVDGASGTQTLAHILVPLMVPGLVATGMYAFITAWNEFFFALVLLKEPDLLTIQVNLARFRGVEGFVRWGPLAAGSVLATLPALAVFAVVQRGLIAGLMAGSLKQ</sequence>
<evidence type="ECO:0000256" key="5">
    <source>
        <dbReference type="ARBA" id="ARBA00022989"/>
    </source>
</evidence>
<dbReference type="OrthoDB" id="9794684at2"/>
<feature type="transmembrane region" description="Helical" evidence="7">
    <location>
        <begin position="179"/>
        <end position="201"/>
    </location>
</feature>
<protein>
    <submittedName>
        <fullName evidence="9">Sugar ABC transporter permease</fullName>
    </submittedName>
</protein>
<dbReference type="PANTHER" id="PTHR32243:SF18">
    <property type="entry name" value="INNER MEMBRANE ABC TRANSPORTER PERMEASE PROTEIN YCJP"/>
    <property type="match status" value="1"/>
</dbReference>
<dbReference type="GO" id="GO:0005886">
    <property type="term" value="C:plasma membrane"/>
    <property type="evidence" value="ECO:0007669"/>
    <property type="project" value="UniProtKB-SubCell"/>
</dbReference>
<dbReference type="EMBL" id="AP014924">
    <property type="protein sequence ID" value="BAS28126.1"/>
    <property type="molecule type" value="Genomic_DNA"/>
</dbReference>
<dbReference type="PROSITE" id="PS50928">
    <property type="entry name" value="ABC_TM1"/>
    <property type="match status" value="1"/>
</dbReference>
<dbReference type="InterPro" id="IPR000515">
    <property type="entry name" value="MetI-like"/>
</dbReference>
<evidence type="ECO:0000256" key="2">
    <source>
        <dbReference type="ARBA" id="ARBA00022448"/>
    </source>
</evidence>
<evidence type="ECO:0000256" key="1">
    <source>
        <dbReference type="ARBA" id="ARBA00004651"/>
    </source>
</evidence>
<feature type="transmembrane region" description="Helical" evidence="7">
    <location>
        <begin position="137"/>
        <end position="158"/>
    </location>
</feature>
<dbReference type="AlphaFoldDB" id="A0A0K2SLX8"/>
<gene>
    <name evidence="9" type="ORF">LIP_2285</name>
</gene>
<comment type="subcellular location">
    <subcellularLocation>
        <location evidence="1 7">Cell membrane</location>
        <topology evidence="1 7">Multi-pass membrane protein</topology>
    </subcellularLocation>
</comment>
<feature type="domain" description="ABC transmembrane type-1" evidence="8">
    <location>
        <begin position="67"/>
        <end position="259"/>
    </location>
</feature>
<dbReference type="SUPFAM" id="SSF161098">
    <property type="entry name" value="MetI-like"/>
    <property type="match status" value="1"/>
</dbReference>
<evidence type="ECO:0000259" key="8">
    <source>
        <dbReference type="PROSITE" id="PS50928"/>
    </source>
</evidence>
<dbReference type="Pfam" id="PF00528">
    <property type="entry name" value="BPD_transp_1"/>
    <property type="match status" value="1"/>
</dbReference>
<dbReference type="InterPro" id="IPR050901">
    <property type="entry name" value="BP-dep_ABC_trans_perm"/>
</dbReference>
<evidence type="ECO:0000313" key="10">
    <source>
        <dbReference type="Proteomes" id="UP000065807"/>
    </source>
</evidence>